<evidence type="ECO:0000313" key="2">
    <source>
        <dbReference type="Proteomes" id="UP001215598"/>
    </source>
</evidence>
<protein>
    <recommendedName>
        <fullName evidence="3">F-box domain-containing protein</fullName>
    </recommendedName>
</protein>
<dbReference type="Gene3D" id="3.80.10.10">
    <property type="entry name" value="Ribonuclease Inhibitor"/>
    <property type="match status" value="1"/>
</dbReference>
<gene>
    <name evidence="1" type="ORF">B0H16DRAFT_1636670</name>
</gene>
<keyword evidence="2" id="KW-1185">Reference proteome</keyword>
<dbReference type="SUPFAM" id="SSF52047">
    <property type="entry name" value="RNI-like"/>
    <property type="match status" value="1"/>
</dbReference>
<name>A0AAD7GTU5_9AGAR</name>
<dbReference type="EMBL" id="JARKIB010000477">
    <property type="protein sequence ID" value="KAJ7705181.1"/>
    <property type="molecule type" value="Genomic_DNA"/>
</dbReference>
<evidence type="ECO:0008006" key="3">
    <source>
        <dbReference type="Google" id="ProtNLM"/>
    </source>
</evidence>
<comment type="caution">
    <text evidence="1">The sequence shown here is derived from an EMBL/GenBank/DDBJ whole genome shotgun (WGS) entry which is preliminary data.</text>
</comment>
<evidence type="ECO:0000313" key="1">
    <source>
        <dbReference type="EMBL" id="KAJ7705181.1"/>
    </source>
</evidence>
<dbReference type="AlphaFoldDB" id="A0AAD7GTU5"/>
<proteinExistence type="predicted"/>
<reference evidence="1" key="1">
    <citation type="submission" date="2023-03" db="EMBL/GenBank/DDBJ databases">
        <title>Massive genome expansion in bonnet fungi (Mycena s.s.) driven by repeated elements and novel gene families across ecological guilds.</title>
        <authorList>
            <consortium name="Lawrence Berkeley National Laboratory"/>
            <person name="Harder C.B."/>
            <person name="Miyauchi S."/>
            <person name="Viragh M."/>
            <person name="Kuo A."/>
            <person name="Thoen E."/>
            <person name="Andreopoulos B."/>
            <person name="Lu D."/>
            <person name="Skrede I."/>
            <person name="Drula E."/>
            <person name="Henrissat B."/>
            <person name="Morin E."/>
            <person name="Kohler A."/>
            <person name="Barry K."/>
            <person name="LaButti K."/>
            <person name="Morin E."/>
            <person name="Salamov A."/>
            <person name="Lipzen A."/>
            <person name="Mereny Z."/>
            <person name="Hegedus B."/>
            <person name="Baldrian P."/>
            <person name="Stursova M."/>
            <person name="Weitz H."/>
            <person name="Taylor A."/>
            <person name="Grigoriev I.V."/>
            <person name="Nagy L.G."/>
            <person name="Martin F."/>
            <person name="Kauserud H."/>
        </authorList>
    </citation>
    <scope>NUCLEOTIDE SEQUENCE</scope>
    <source>
        <strain evidence="1">CBHHK182m</strain>
    </source>
</reference>
<sequence length="573" mass="63447">MTSLTSPFASRVGTNYAPTDEEVIAIRDLLDEPLSRLKRLDEQLADLQKAIDKLTEERVHLSTYVDAHQAILSPIRRLPFDILQEIFMACIPTHRNCVMSAVEAPVLLGRVCSAWRTMSQSTPRLWARLHIVEPARFQVMPGSNFDVFEEKLAQRLETTRMWLGRSGQCPLYISLEGSQDLPPPHGLMGNEPTAVFPSTHLFLQALIPFAARWKHISLSILWSALQKMSSLTEKDVPMLTKLEISQRPEPEPPTISWPSLAMFRASTLRDFSFAGHDSNIMDFPIQWGNLTSLSLMGHGWGVLTCKVALEVLSRCSQIQVCRLLLSEDNFGTPSLAAAAAGSGSILELPHLYSLHLTSLGLPLAVGNLLSRLCLPVLHELELRGHSNIGVDDPTFAANLTAFLATSSRFESLRTDTQMFTKPSLIELFHGLPTTITRLRLTDRAHPWGPPGMNVVLDDDAIEVLTPSPDRPIICPNLQELHITRCVCPSDAALRRFIVARMAVPDAALKRVEIQFTRQMQVDITADIQSFVDAGVLEVLTTHHHPNAGVGNFSPWQGLADAPNGGGPWTDFVD</sequence>
<organism evidence="1 2">
    <name type="scientific">Mycena metata</name>
    <dbReference type="NCBI Taxonomy" id="1033252"/>
    <lineage>
        <taxon>Eukaryota</taxon>
        <taxon>Fungi</taxon>
        <taxon>Dikarya</taxon>
        <taxon>Basidiomycota</taxon>
        <taxon>Agaricomycotina</taxon>
        <taxon>Agaricomycetes</taxon>
        <taxon>Agaricomycetidae</taxon>
        <taxon>Agaricales</taxon>
        <taxon>Marasmiineae</taxon>
        <taxon>Mycenaceae</taxon>
        <taxon>Mycena</taxon>
    </lineage>
</organism>
<dbReference type="InterPro" id="IPR032675">
    <property type="entry name" value="LRR_dom_sf"/>
</dbReference>
<dbReference type="Proteomes" id="UP001215598">
    <property type="component" value="Unassembled WGS sequence"/>
</dbReference>
<accession>A0AAD7GTU5</accession>